<protein>
    <submittedName>
        <fullName evidence="2">Uncharacterized protein</fullName>
    </submittedName>
</protein>
<name>A0A2V5L190_9MICC</name>
<evidence type="ECO:0000313" key="3">
    <source>
        <dbReference type="Proteomes" id="UP000247832"/>
    </source>
</evidence>
<dbReference type="AlphaFoldDB" id="A0A2V5L190"/>
<sequence length="94" mass="9277">MKARAGTPGTTGTHTGTGAAGGHIHQLINLAAALTTATTTDATTDATARTAAASGAGADPVVPAPLGVSLDSLGDAEVIEWARTVEHLSRYIQA</sequence>
<dbReference type="Proteomes" id="UP000247832">
    <property type="component" value="Unassembled WGS sequence"/>
</dbReference>
<dbReference type="EMBL" id="QJVD01000061">
    <property type="protein sequence ID" value="PYI64242.1"/>
    <property type="molecule type" value="Genomic_DNA"/>
</dbReference>
<evidence type="ECO:0000313" key="2">
    <source>
        <dbReference type="EMBL" id="PYI64242.1"/>
    </source>
</evidence>
<gene>
    <name evidence="2" type="ORF">CVV68_22445</name>
</gene>
<reference evidence="2 3" key="1">
    <citation type="submission" date="2018-05" db="EMBL/GenBank/DDBJ databases">
        <title>Genetic diversity of glacier-inhabiting Cryobacterium bacteria in China and description of Cryobacterium mengkeensis sp. nov. and Arthrobacter glacialis sp. nov.</title>
        <authorList>
            <person name="Liu Q."/>
            <person name="Xin Y.-H."/>
        </authorList>
    </citation>
    <scope>NUCLEOTIDE SEQUENCE [LARGE SCALE GENOMIC DNA]</scope>
    <source>
        <strain evidence="2 3">LI2</strain>
    </source>
</reference>
<evidence type="ECO:0000256" key="1">
    <source>
        <dbReference type="SAM" id="MobiDB-lite"/>
    </source>
</evidence>
<dbReference type="RefSeq" id="WP_146239003.1">
    <property type="nucleotide sequence ID" value="NZ_QJVD01000061.1"/>
</dbReference>
<keyword evidence="3" id="KW-1185">Reference proteome</keyword>
<accession>A0A2V5L190</accession>
<feature type="non-terminal residue" evidence="2">
    <location>
        <position position="94"/>
    </location>
</feature>
<proteinExistence type="predicted"/>
<feature type="region of interest" description="Disordered" evidence="1">
    <location>
        <begin position="1"/>
        <end position="20"/>
    </location>
</feature>
<organism evidence="2 3">
    <name type="scientific">Arthrobacter livingstonensis</name>
    <dbReference type="NCBI Taxonomy" id="670078"/>
    <lineage>
        <taxon>Bacteria</taxon>
        <taxon>Bacillati</taxon>
        <taxon>Actinomycetota</taxon>
        <taxon>Actinomycetes</taxon>
        <taxon>Micrococcales</taxon>
        <taxon>Micrococcaceae</taxon>
        <taxon>Arthrobacter</taxon>
    </lineage>
</organism>
<comment type="caution">
    <text evidence="2">The sequence shown here is derived from an EMBL/GenBank/DDBJ whole genome shotgun (WGS) entry which is preliminary data.</text>
</comment>
<feature type="compositionally biased region" description="Low complexity" evidence="1">
    <location>
        <begin position="1"/>
        <end position="17"/>
    </location>
</feature>